<organism evidence="1 2">
    <name type="scientific">Paludibacter jiangxiensis</name>
    <dbReference type="NCBI Taxonomy" id="681398"/>
    <lineage>
        <taxon>Bacteria</taxon>
        <taxon>Pseudomonadati</taxon>
        <taxon>Bacteroidota</taxon>
        <taxon>Bacteroidia</taxon>
        <taxon>Bacteroidales</taxon>
        <taxon>Paludibacteraceae</taxon>
        <taxon>Paludibacter</taxon>
    </lineage>
</organism>
<accession>A0A170YG88</accession>
<reference evidence="2" key="1">
    <citation type="submission" date="2016-04" db="EMBL/GenBank/DDBJ databases">
        <title>Draft genome sequence of Paludibacter jiangxiensis strain NM7.</title>
        <authorList>
            <person name="Qiu Y."/>
            <person name="Matsuura N."/>
            <person name="Ohashi A."/>
            <person name="Tourlousse M.D."/>
            <person name="Sekiguchi Y."/>
        </authorList>
    </citation>
    <scope>NUCLEOTIDE SEQUENCE [LARGE SCALE GENOMIC DNA]</scope>
    <source>
        <strain evidence="2">NM7</strain>
    </source>
</reference>
<comment type="caution">
    <text evidence="1">The sequence shown here is derived from an EMBL/GenBank/DDBJ whole genome shotgun (WGS) entry which is preliminary data.</text>
</comment>
<proteinExistence type="predicted"/>
<dbReference type="EMBL" id="BDCR01000001">
    <property type="protein sequence ID" value="GAT61782.1"/>
    <property type="molecule type" value="Genomic_DNA"/>
</dbReference>
<dbReference type="AlphaFoldDB" id="A0A170YG88"/>
<keyword evidence="2" id="KW-1185">Reference proteome</keyword>
<protein>
    <submittedName>
        <fullName evidence="1">Uncharacterized protein</fullName>
    </submittedName>
</protein>
<evidence type="ECO:0000313" key="1">
    <source>
        <dbReference type="EMBL" id="GAT61782.1"/>
    </source>
</evidence>
<sequence length="90" mass="10100">MLNKGNYFIKITDVVVCITSVWLSRRNKAKQVAHRSADYLFLVSFFAPYLSGQFFKFGNVVLNACIGNFKVGELSCKVIVVCSHVYQSVA</sequence>
<reference evidence="2" key="2">
    <citation type="journal article" date="2017" name="Genome Announc.">
        <title>Draft genome sequence of Paludibacter jiangxiensis NM7(T), a propionate-producing fermentative bacterium.</title>
        <authorList>
            <person name="Qiu Y.-L."/>
            <person name="Tourlousse D.M."/>
            <person name="Matsuura N."/>
            <person name="Ohashi A."/>
            <person name="Sekiguchi Y."/>
        </authorList>
    </citation>
    <scope>NUCLEOTIDE SEQUENCE [LARGE SCALE GENOMIC DNA]</scope>
    <source>
        <strain evidence="2">NM7</strain>
    </source>
</reference>
<dbReference type="STRING" id="681398.PJIAN_1366"/>
<name>A0A170YG88_9BACT</name>
<evidence type="ECO:0000313" key="2">
    <source>
        <dbReference type="Proteomes" id="UP000076586"/>
    </source>
</evidence>
<dbReference type="Proteomes" id="UP000076586">
    <property type="component" value="Unassembled WGS sequence"/>
</dbReference>
<gene>
    <name evidence="1" type="ORF">PJIAN_1366</name>
</gene>